<organism evidence="11 12">
    <name type="scientific">Megaselia scalaris</name>
    <name type="common">Humpbacked fly</name>
    <name type="synonym">Phora scalaris</name>
    <dbReference type="NCBI Taxonomy" id="36166"/>
    <lineage>
        <taxon>Eukaryota</taxon>
        <taxon>Metazoa</taxon>
        <taxon>Ecdysozoa</taxon>
        <taxon>Arthropoda</taxon>
        <taxon>Hexapoda</taxon>
        <taxon>Insecta</taxon>
        <taxon>Pterygota</taxon>
        <taxon>Neoptera</taxon>
        <taxon>Endopterygota</taxon>
        <taxon>Diptera</taxon>
        <taxon>Brachycera</taxon>
        <taxon>Muscomorpha</taxon>
        <taxon>Platypezoidea</taxon>
        <taxon>Phoridae</taxon>
        <taxon>Megaseliini</taxon>
        <taxon>Megaselia</taxon>
    </lineage>
</organism>
<dbReference type="EnsemblMetazoa" id="MESCA006994-RA">
    <property type="protein sequence ID" value="MESCA006994-PA"/>
    <property type="gene ID" value="MESCA006994"/>
</dbReference>
<sequence length="108" mass="12485">MDISKSVHQLESHEVPDLDPINFFNFSYIHKPLCETTQKTLTLIVKSATMNFLHRQAIRQSWGNQDIKYRNQTSLRTVFMIGSSESSEINSKIASESNQYSDIFNRIS</sequence>
<comment type="similarity">
    <text evidence="2 10">Belongs to the glycosyltransferase 31 family.</text>
</comment>
<evidence type="ECO:0000256" key="10">
    <source>
        <dbReference type="RuleBase" id="RU363063"/>
    </source>
</evidence>
<evidence type="ECO:0000256" key="3">
    <source>
        <dbReference type="ARBA" id="ARBA00022676"/>
    </source>
</evidence>
<dbReference type="InterPro" id="IPR002659">
    <property type="entry name" value="Glyco_trans_31"/>
</dbReference>
<evidence type="ECO:0000256" key="7">
    <source>
        <dbReference type="ARBA" id="ARBA00022989"/>
    </source>
</evidence>
<dbReference type="STRING" id="36166.T1GTG3"/>
<keyword evidence="6" id="KW-0735">Signal-anchor</keyword>
<evidence type="ECO:0000256" key="6">
    <source>
        <dbReference type="ARBA" id="ARBA00022968"/>
    </source>
</evidence>
<dbReference type="EMBL" id="CAQQ02393681">
    <property type="status" value="NOT_ANNOTATED_CDS"/>
    <property type="molecule type" value="Genomic_DNA"/>
</dbReference>
<keyword evidence="3 10" id="KW-0328">Glycosyltransferase</keyword>
<evidence type="ECO:0000256" key="9">
    <source>
        <dbReference type="ARBA" id="ARBA00023136"/>
    </source>
</evidence>
<dbReference type="Proteomes" id="UP000015102">
    <property type="component" value="Unassembled WGS sequence"/>
</dbReference>
<dbReference type="AlphaFoldDB" id="T1GTG3"/>
<evidence type="ECO:0000256" key="8">
    <source>
        <dbReference type="ARBA" id="ARBA00023034"/>
    </source>
</evidence>
<dbReference type="GO" id="GO:0006493">
    <property type="term" value="P:protein O-linked glycosylation"/>
    <property type="evidence" value="ECO:0007669"/>
    <property type="project" value="TreeGrafter"/>
</dbReference>
<keyword evidence="4" id="KW-0808">Transferase</keyword>
<dbReference type="PANTHER" id="PTHR11214">
    <property type="entry name" value="BETA-1,3-N-ACETYLGLUCOSAMINYLTRANSFERASE"/>
    <property type="match status" value="1"/>
</dbReference>
<protein>
    <recommendedName>
        <fullName evidence="10">Hexosyltransferase</fullName>
        <ecNumber evidence="10">2.4.1.-</ecNumber>
    </recommendedName>
</protein>
<comment type="subcellular location">
    <subcellularLocation>
        <location evidence="1 10">Golgi apparatus membrane</location>
        <topology evidence="1 10">Single-pass type II membrane protein</topology>
    </subcellularLocation>
</comment>
<keyword evidence="12" id="KW-1185">Reference proteome</keyword>
<dbReference type="HOGENOM" id="CLU_2199955_0_0_1"/>
<keyword evidence="7" id="KW-1133">Transmembrane helix</keyword>
<reference evidence="11" key="2">
    <citation type="submission" date="2015-06" db="UniProtKB">
        <authorList>
            <consortium name="EnsemblMetazoa"/>
        </authorList>
    </citation>
    <scope>IDENTIFICATION</scope>
</reference>
<evidence type="ECO:0000313" key="11">
    <source>
        <dbReference type="EnsemblMetazoa" id="MESCA006994-PA"/>
    </source>
</evidence>
<keyword evidence="5" id="KW-0812">Transmembrane</keyword>
<reference evidence="12" key="1">
    <citation type="submission" date="2013-02" db="EMBL/GenBank/DDBJ databases">
        <authorList>
            <person name="Hughes D."/>
        </authorList>
    </citation>
    <scope>NUCLEOTIDE SEQUENCE</scope>
    <source>
        <strain>Durham</strain>
        <strain evidence="12">NC isolate 2 -- Noor lab</strain>
    </source>
</reference>
<evidence type="ECO:0000256" key="4">
    <source>
        <dbReference type="ARBA" id="ARBA00022679"/>
    </source>
</evidence>
<name>T1GTG3_MEGSC</name>
<dbReference type="GO" id="GO:0000139">
    <property type="term" value="C:Golgi membrane"/>
    <property type="evidence" value="ECO:0007669"/>
    <property type="project" value="UniProtKB-SubCell"/>
</dbReference>
<dbReference type="PANTHER" id="PTHR11214:SF3">
    <property type="entry name" value="BETA-1,3-GALACTOSYLTRANSFERASE 6"/>
    <property type="match status" value="1"/>
</dbReference>
<evidence type="ECO:0000256" key="2">
    <source>
        <dbReference type="ARBA" id="ARBA00008661"/>
    </source>
</evidence>
<evidence type="ECO:0000256" key="1">
    <source>
        <dbReference type="ARBA" id="ARBA00004323"/>
    </source>
</evidence>
<keyword evidence="8 10" id="KW-0333">Golgi apparatus</keyword>
<evidence type="ECO:0000256" key="5">
    <source>
        <dbReference type="ARBA" id="ARBA00022692"/>
    </source>
</evidence>
<dbReference type="EC" id="2.4.1.-" evidence="10"/>
<keyword evidence="9" id="KW-0472">Membrane</keyword>
<dbReference type="GO" id="GO:0016758">
    <property type="term" value="F:hexosyltransferase activity"/>
    <property type="evidence" value="ECO:0007669"/>
    <property type="project" value="InterPro"/>
</dbReference>
<accession>T1GTG3</accession>
<dbReference type="Pfam" id="PF01762">
    <property type="entry name" value="Galactosyl_T"/>
    <property type="match status" value="1"/>
</dbReference>
<evidence type="ECO:0000313" key="12">
    <source>
        <dbReference type="Proteomes" id="UP000015102"/>
    </source>
</evidence>
<proteinExistence type="inferred from homology"/>